<gene>
    <name evidence="10" type="ORF">QQ020_14325</name>
</gene>
<evidence type="ECO:0000256" key="5">
    <source>
        <dbReference type="ARBA" id="ARBA00022475"/>
    </source>
</evidence>
<comment type="similarity">
    <text evidence="2">Belongs to the OXA1/ALB3/YidC family. Type 1 subfamily.</text>
</comment>
<dbReference type="SUPFAM" id="SSF74650">
    <property type="entry name" value="Galactose mutarotase-like"/>
    <property type="match status" value="1"/>
</dbReference>
<evidence type="ECO:0000313" key="11">
    <source>
        <dbReference type="Proteomes" id="UP001172083"/>
    </source>
</evidence>
<keyword evidence="11" id="KW-1185">Reference proteome</keyword>
<evidence type="ECO:0000313" key="10">
    <source>
        <dbReference type="EMBL" id="MDN5213241.1"/>
    </source>
</evidence>
<keyword evidence="5" id="KW-1003">Cell membrane</keyword>
<dbReference type="Pfam" id="PF14315">
    <property type="entry name" value="DUF4380"/>
    <property type="match status" value="1"/>
</dbReference>
<dbReference type="InterPro" id="IPR038221">
    <property type="entry name" value="YidC_periplasmic_sf"/>
</dbReference>
<dbReference type="RefSeq" id="WP_346758580.1">
    <property type="nucleotide sequence ID" value="NZ_JAUJEB010000002.1"/>
</dbReference>
<name>A0ABT8L7N9_9BACT</name>
<organism evidence="10 11">
    <name type="scientific">Agaribacillus aureus</name>
    <dbReference type="NCBI Taxonomy" id="3051825"/>
    <lineage>
        <taxon>Bacteria</taxon>
        <taxon>Pseudomonadati</taxon>
        <taxon>Bacteroidota</taxon>
        <taxon>Cytophagia</taxon>
        <taxon>Cytophagales</taxon>
        <taxon>Splendidivirgaceae</taxon>
        <taxon>Agaribacillus</taxon>
    </lineage>
</organism>
<evidence type="ECO:0000256" key="4">
    <source>
        <dbReference type="ARBA" id="ARBA00022448"/>
    </source>
</evidence>
<dbReference type="Proteomes" id="UP001172083">
    <property type="component" value="Unassembled WGS sequence"/>
</dbReference>
<evidence type="ECO:0000256" key="2">
    <source>
        <dbReference type="ARBA" id="ARBA00010527"/>
    </source>
</evidence>
<evidence type="ECO:0000256" key="1">
    <source>
        <dbReference type="ARBA" id="ARBA00004651"/>
    </source>
</evidence>
<dbReference type="InterPro" id="IPR025488">
    <property type="entry name" value="DUF4380"/>
</dbReference>
<evidence type="ECO:0000256" key="9">
    <source>
        <dbReference type="ARBA" id="ARBA00033342"/>
    </source>
</evidence>
<keyword evidence="4" id="KW-0813">Transport</keyword>
<dbReference type="Gene3D" id="2.70.98.90">
    <property type="match status" value="1"/>
</dbReference>
<keyword evidence="6" id="KW-0653">Protein transport</keyword>
<comment type="caution">
    <text evidence="10">The sequence shown here is derived from an EMBL/GenBank/DDBJ whole genome shotgun (WGS) entry which is preliminary data.</text>
</comment>
<comment type="subcellular location">
    <subcellularLocation>
        <location evidence="1">Cell membrane</location>
        <topology evidence="1">Multi-pass membrane protein</topology>
    </subcellularLocation>
</comment>
<dbReference type="InterPro" id="IPR011013">
    <property type="entry name" value="Gal_mutarotase_sf_dom"/>
</dbReference>
<evidence type="ECO:0000256" key="3">
    <source>
        <dbReference type="ARBA" id="ARBA00015325"/>
    </source>
</evidence>
<sequence length="276" mass="31825">MDNNIYEFENRFFRLQINPELGARIVSLTYRGQEVLVQQSEDTLAFGSTLWPASKERLGWPIHPDIDRVPYMVETAGDTLVFRSTSVSPLGWRFHKKIWVEYDKPIIHARYDIENITDTIRSVAAWEVNRHPKGAKVICHVDTTMMPYKRLDYLNATISEDGYFYCSIPKSYAKRSQKVSFDGKSRWIAYVNDDWLIVRAGTMPLSVADFSPRGGELELYIDDDTDYVEIEIQGPYTRLAPGQKASLQTKWQLAPMPKNTTLTLRDMLDVIGKMVE</sequence>
<protein>
    <recommendedName>
        <fullName evidence="3">Membrane protein insertase YidC</fullName>
    </recommendedName>
    <alternativeName>
        <fullName evidence="9">Foldase YidC</fullName>
    </alternativeName>
    <alternativeName>
        <fullName evidence="8">Membrane integrase YidC</fullName>
    </alternativeName>
</protein>
<accession>A0ABT8L7N9</accession>
<reference evidence="10" key="1">
    <citation type="submission" date="2023-06" db="EMBL/GenBank/DDBJ databases">
        <title>Genomic of Agaribacillus aureum.</title>
        <authorList>
            <person name="Wang G."/>
        </authorList>
    </citation>
    <scope>NUCLEOTIDE SEQUENCE</scope>
    <source>
        <strain evidence="10">BMA12</strain>
    </source>
</reference>
<keyword evidence="5" id="KW-0472">Membrane</keyword>
<dbReference type="EMBL" id="JAUJEB010000002">
    <property type="protein sequence ID" value="MDN5213241.1"/>
    <property type="molecule type" value="Genomic_DNA"/>
</dbReference>
<keyword evidence="7" id="KW-0143">Chaperone</keyword>
<evidence type="ECO:0000256" key="8">
    <source>
        <dbReference type="ARBA" id="ARBA00033245"/>
    </source>
</evidence>
<evidence type="ECO:0000256" key="6">
    <source>
        <dbReference type="ARBA" id="ARBA00022927"/>
    </source>
</evidence>
<proteinExistence type="inferred from homology"/>
<evidence type="ECO:0000256" key="7">
    <source>
        <dbReference type="ARBA" id="ARBA00023186"/>
    </source>
</evidence>